<evidence type="ECO:0000256" key="5">
    <source>
        <dbReference type="ARBA" id="ARBA00022989"/>
    </source>
</evidence>
<dbReference type="Gene3D" id="1.20.144.10">
    <property type="entry name" value="Phosphatidic acid phosphatase type 2/haloperoxidase"/>
    <property type="match status" value="1"/>
</dbReference>
<dbReference type="EMBL" id="BAABBQ010000001">
    <property type="protein sequence ID" value="GAA4016394.1"/>
    <property type="molecule type" value="Genomic_DNA"/>
</dbReference>
<dbReference type="Pfam" id="PF01569">
    <property type="entry name" value="PAP2"/>
    <property type="match status" value="1"/>
</dbReference>
<keyword evidence="5" id="KW-1133">Transmembrane helix</keyword>
<dbReference type="RefSeq" id="WP_344706698.1">
    <property type="nucleotide sequence ID" value="NZ_BAABBQ010000001.1"/>
</dbReference>
<feature type="domain" description="Phosphatidic acid phosphatase type 2/haloperoxidase" evidence="7">
    <location>
        <begin position="75"/>
        <end position="187"/>
    </location>
</feature>
<keyword evidence="2" id="KW-1003">Cell membrane</keyword>
<comment type="subcellular location">
    <subcellularLocation>
        <location evidence="1">Cell membrane</location>
        <topology evidence="1">Multi-pass membrane protein</topology>
    </subcellularLocation>
</comment>
<dbReference type="PANTHER" id="PTHR14969">
    <property type="entry name" value="SPHINGOSINE-1-PHOSPHATE PHOSPHOHYDROLASE"/>
    <property type="match status" value="1"/>
</dbReference>
<dbReference type="Proteomes" id="UP001500235">
    <property type="component" value="Unassembled WGS sequence"/>
</dbReference>
<keyword evidence="4" id="KW-0378">Hydrolase</keyword>
<reference evidence="9" key="1">
    <citation type="journal article" date="2019" name="Int. J. Syst. Evol. Microbiol.">
        <title>The Global Catalogue of Microorganisms (GCM) 10K type strain sequencing project: providing services to taxonomists for standard genome sequencing and annotation.</title>
        <authorList>
            <consortium name="The Broad Institute Genomics Platform"/>
            <consortium name="The Broad Institute Genome Sequencing Center for Infectious Disease"/>
            <person name="Wu L."/>
            <person name="Ma J."/>
        </authorList>
    </citation>
    <scope>NUCLEOTIDE SEQUENCE [LARGE SCALE GENOMIC DNA]</scope>
    <source>
        <strain evidence="9">JCM 17563</strain>
    </source>
</reference>
<keyword evidence="3" id="KW-0812">Transmembrane</keyword>
<evidence type="ECO:0000313" key="9">
    <source>
        <dbReference type="Proteomes" id="UP001500235"/>
    </source>
</evidence>
<dbReference type="InterPro" id="IPR036938">
    <property type="entry name" value="PAP2/HPO_sf"/>
</dbReference>
<accession>A0ABP7STM0</accession>
<keyword evidence="9" id="KW-1185">Reference proteome</keyword>
<proteinExistence type="predicted"/>
<evidence type="ECO:0000256" key="4">
    <source>
        <dbReference type="ARBA" id="ARBA00022801"/>
    </source>
</evidence>
<evidence type="ECO:0000256" key="6">
    <source>
        <dbReference type="ARBA" id="ARBA00023136"/>
    </source>
</evidence>
<protein>
    <recommendedName>
        <fullName evidence="7">Phosphatidic acid phosphatase type 2/haloperoxidase domain-containing protein</fullName>
    </recommendedName>
</protein>
<keyword evidence="6" id="KW-0472">Membrane</keyword>
<evidence type="ECO:0000256" key="3">
    <source>
        <dbReference type="ARBA" id="ARBA00022692"/>
    </source>
</evidence>
<evidence type="ECO:0000313" key="8">
    <source>
        <dbReference type="EMBL" id="GAA4016394.1"/>
    </source>
</evidence>
<dbReference type="PANTHER" id="PTHR14969:SF62">
    <property type="entry name" value="DECAPRENYLPHOSPHORYL-5-PHOSPHORIBOSE PHOSPHATASE RV3807C-RELATED"/>
    <property type="match status" value="1"/>
</dbReference>
<sequence length="196" mass="20235">MTQQINMPNVDTSTAMETIDAAVADALVPFAENGVIEALGAVSDLSDQEPIYAAAAATLATAVLLRDGRTWRAGTRMLAAHLLATALRGVVKAGVDRTRPDAAVRRGEYVLRKGQRRDSDFNSFPSGHTAGALAVAVAIGRDYPAARGTALALAAGASVAQVVRSKHFVSDVLVGAAIGLAAEAAINALVRRAGKY</sequence>
<comment type="caution">
    <text evidence="8">The sequence shown here is derived from an EMBL/GenBank/DDBJ whole genome shotgun (WGS) entry which is preliminary data.</text>
</comment>
<name>A0ABP7STM0_9SPHN</name>
<evidence type="ECO:0000256" key="2">
    <source>
        <dbReference type="ARBA" id="ARBA00022475"/>
    </source>
</evidence>
<gene>
    <name evidence="8" type="ORF">GCM10022280_14260</name>
</gene>
<organism evidence="8 9">
    <name type="scientific">Sphingomonas swuensis</name>
    <dbReference type="NCBI Taxonomy" id="977800"/>
    <lineage>
        <taxon>Bacteria</taxon>
        <taxon>Pseudomonadati</taxon>
        <taxon>Pseudomonadota</taxon>
        <taxon>Alphaproteobacteria</taxon>
        <taxon>Sphingomonadales</taxon>
        <taxon>Sphingomonadaceae</taxon>
        <taxon>Sphingomonas</taxon>
    </lineage>
</organism>
<dbReference type="SMART" id="SM00014">
    <property type="entry name" value="acidPPc"/>
    <property type="match status" value="1"/>
</dbReference>
<dbReference type="InterPro" id="IPR000326">
    <property type="entry name" value="PAP2/HPO"/>
</dbReference>
<evidence type="ECO:0000259" key="7">
    <source>
        <dbReference type="SMART" id="SM00014"/>
    </source>
</evidence>
<dbReference type="SUPFAM" id="SSF48317">
    <property type="entry name" value="Acid phosphatase/Vanadium-dependent haloperoxidase"/>
    <property type="match status" value="1"/>
</dbReference>
<evidence type="ECO:0000256" key="1">
    <source>
        <dbReference type="ARBA" id="ARBA00004651"/>
    </source>
</evidence>